<evidence type="ECO:0000256" key="5">
    <source>
        <dbReference type="SAM" id="Coils"/>
    </source>
</evidence>
<dbReference type="Pfam" id="PF02646">
    <property type="entry name" value="RmuC"/>
    <property type="match status" value="1"/>
</dbReference>
<accession>A0A199NVB8</accession>
<evidence type="ECO:0000256" key="1">
    <source>
        <dbReference type="ARBA" id="ARBA00003416"/>
    </source>
</evidence>
<dbReference type="RefSeq" id="WP_055684513.1">
    <property type="nucleotide sequence ID" value="NZ_JBFBMA010000001.1"/>
</dbReference>
<name>A0A199NVB8_9MICC</name>
<dbReference type="Proteomes" id="UP000053171">
    <property type="component" value="Unassembled WGS sequence"/>
</dbReference>
<evidence type="ECO:0000256" key="4">
    <source>
        <dbReference type="ARBA" id="ARBA00023172"/>
    </source>
</evidence>
<organism evidence="7 8">
    <name type="scientific">Rothia kristinae</name>
    <dbReference type="NCBI Taxonomy" id="37923"/>
    <lineage>
        <taxon>Bacteria</taxon>
        <taxon>Bacillati</taxon>
        <taxon>Actinomycetota</taxon>
        <taxon>Actinomycetes</taxon>
        <taxon>Micrococcales</taxon>
        <taxon>Micrococcaceae</taxon>
        <taxon>Rothia</taxon>
    </lineage>
</organism>
<dbReference type="AlphaFoldDB" id="A0A199NVB8"/>
<feature type="compositionally biased region" description="Basic and acidic residues" evidence="6">
    <location>
        <begin position="113"/>
        <end position="123"/>
    </location>
</feature>
<dbReference type="PANTHER" id="PTHR30563:SF0">
    <property type="entry name" value="DNA RECOMBINATION PROTEIN RMUC"/>
    <property type="match status" value="1"/>
</dbReference>
<evidence type="ECO:0000313" key="7">
    <source>
        <dbReference type="EMBL" id="OAX52666.1"/>
    </source>
</evidence>
<reference evidence="7" key="1">
    <citation type="submission" date="2016-06" db="EMBL/GenBank/DDBJ databases">
        <title>Identification of putative biosynthetic pathways for the production of bioactive secondary metabolites by the marine actinomycete Kocuria kristinae RUTW2-3.</title>
        <authorList>
            <person name="Waterworth S.C."/>
            <person name="Walmsley T.A."/>
            <person name="Matongo T."/>
            <person name="Davies-Coleman M.T."/>
            <person name="Dorrington R.A."/>
        </authorList>
    </citation>
    <scope>NUCLEOTIDE SEQUENCE [LARGE SCALE GENOMIC DNA]</scope>
    <source>
        <strain evidence="7">RUTW2-3</strain>
    </source>
</reference>
<comment type="caution">
    <text evidence="7">The sequence shown here is derived from an EMBL/GenBank/DDBJ whole genome shotgun (WGS) entry which is preliminary data.</text>
</comment>
<keyword evidence="8" id="KW-1185">Reference proteome</keyword>
<evidence type="ECO:0000256" key="2">
    <source>
        <dbReference type="ARBA" id="ARBA00009840"/>
    </source>
</evidence>
<sequence>MDPLTLIVVAVLALLLGIALGYLLAGRSRSSDAGLAEQNSRLRAELAGAASTADQLRERVDALEARSARDQDVLQALAPVRTQLATVEQQVRLMERERADQFGAVREALEGARRRQEELRETTHGLSSALRSTSARGSWGEVQLRRVVEAAGMTSHVDFVEQVHGRGADRDGADRAVRPDMVVALPGGKEIVLDAKAPLSSYLESQEAQEESEKAAWEAKHAKAVRAHVDALAQKRYWESRQVSPEIVLCFLPVESALSAALRADGTLLDHAAARGIALVSPVSLLAALKAVALSWRQESVSENARELLALSRQLYDRLSTVGGHLQDMGRALTRSVESYNKMLGSLESRVLVTARRISDLDPAATADPRLEVPGVQAAAKPITAPELLREQPPTTPPR</sequence>
<dbReference type="PANTHER" id="PTHR30563">
    <property type="entry name" value="DNA RECOMBINATION PROTEIN RMUC"/>
    <property type="match status" value="1"/>
</dbReference>
<dbReference type="InterPro" id="IPR003798">
    <property type="entry name" value="DNA_recombination_RmuC"/>
</dbReference>
<keyword evidence="4" id="KW-0233">DNA recombination</keyword>
<comment type="similarity">
    <text evidence="2">Belongs to the RmuC family.</text>
</comment>
<dbReference type="EMBL" id="LJBJ02000002">
    <property type="protein sequence ID" value="OAX52666.1"/>
    <property type="molecule type" value="Genomic_DNA"/>
</dbReference>
<protein>
    <submittedName>
        <fullName evidence="7">Recombinase RmuC</fullName>
    </submittedName>
</protein>
<feature type="coiled-coil region" evidence="5">
    <location>
        <begin position="39"/>
        <end position="73"/>
    </location>
</feature>
<comment type="function">
    <text evidence="1">Involved in DNA recombination.</text>
</comment>
<dbReference type="GO" id="GO:0006310">
    <property type="term" value="P:DNA recombination"/>
    <property type="evidence" value="ECO:0007669"/>
    <property type="project" value="UniProtKB-KW"/>
</dbReference>
<evidence type="ECO:0000256" key="3">
    <source>
        <dbReference type="ARBA" id="ARBA00023054"/>
    </source>
</evidence>
<evidence type="ECO:0000313" key="8">
    <source>
        <dbReference type="Proteomes" id="UP000053171"/>
    </source>
</evidence>
<keyword evidence="3 5" id="KW-0175">Coiled coil</keyword>
<feature type="region of interest" description="Disordered" evidence="6">
    <location>
        <begin position="113"/>
        <end position="132"/>
    </location>
</feature>
<proteinExistence type="inferred from homology"/>
<evidence type="ECO:0000256" key="6">
    <source>
        <dbReference type="SAM" id="MobiDB-lite"/>
    </source>
</evidence>
<gene>
    <name evidence="7" type="ORF">AN277_0201540</name>
</gene>